<dbReference type="InterPro" id="IPR005053">
    <property type="entry name" value="MobA_MobL"/>
</dbReference>
<feature type="domain" description="MobA/MobL protein" evidence="3">
    <location>
        <begin position="15"/>
        <end position="255"/>
    </location>
</feature>
<geneLocation type="plasmid" evidence="4">
    <name>pNH4</name>
</geneLocation>
<reference evidence="4" key="1">
    <citation type="submission" date="2008-12" db="EMBL/GenBank/DDBJ databases">
        <title>Molecular characterization of a conjugative plasmid in Bartonella rattiaustraliensis (AUST/NH4T) isolated from blood of rodent in Australia.</title>
        <authorList>
            <person name="Saisongkorh W."/>
            <person name="Robert C."/>
            <person name="Taylor C."/>
            <person name="Raoult D."/>
            <person name="Rolain J.-M."/>
        </authorList>
    </citation>
    <scope>NUCLEOTIDE SEQUENCE</scope>
    <source>
        <strain evidence="4">AUST/NH4</strain>
        <plasmid evidence="4">pNH4</plasmid>
    </source>
</reference>
<name>D3TZC7_9HYPH</name>
<evidence type="ECO:0000256" key="2">
    <source>
        <dbReference type="ARBA" id="ARBA00022971"/>
    </source>
</evidence>
<dbReference type="Gene3D" id="3.30.930.30">
    <property type="match status" value="1"/>
</dbReference>
<accession>D3TZC7</accession>
<dbReference type="EMBL" id="FJ605483">
    <property type="protein sequence ID" value="ACN38881.1"/>
    <property type="molecule type" value="Genomic_DNA"/>
</dbReference>
<dbReference type="Pfam" id="PF03389">
    <property type="entry name" value="MobA_MobL"/>
    <property type="match status" value="1"/>
</dbReference>
<keyword evidence="4" id="KW-0614">Plasmid</keyword>
<proteinExistence type="inferred from homology"/>
<evidence type="ECO:0000259" key="3">
    <source>
        <dbReference type="Pfam" id="PF03389"/>
    </source>
</evidence>
<protein>
    <submittedName>
        <fullName evidence="4">Conjugal transfer protein A</fullName>
    </submittedName>
</protein>
<keyword evidence="2" id="KW-0184">Conjugation</keyword>
<dbReference type="AlphaFoldDB" id="D3TZC7"/>
<sequence>MAIAHLQAKIIGSGKSAISSAAYRHRTRMFDELEGSHTHRYDNDKDLVHSEMNIPEDSPKWITQQLNSFKTNEKKSEWLWNTIQNSERINGQLAREIVIALPLELSKNQNISLVQEFVKENFSSRGLVSDWVYHDKQGNPHVHIMHTLRPVTEKGFGAKKIALLNEDGTVKKSLVTIRDSQGNAIRQEERIVYETVIGNKDTLKDLRNSWGEMATRYLAIAGYDIKIDMRSYKERGLSIEPTLHLGQSAHAMSKKGLVSNAVQANEKIKQKTVDIIKKNPDEL</sequence>
<evidence type="ECO:0000313" key="4">
    <source>
        <dbReference type="EMBL" id="ACN38881.1"/>
    </source>
</evidence>
<comment type="similarity">
    <text evidence="1">Belongs to the MobA/MobL family.</text>
</comment>
<evidence type="ECO:0000256" key="1">
    <source>
        <dbReference type="ARBA" id="ARBA00010873"/>
    </source>
</evidence>
<organism evidence="4">
    <name type="scientific">Bartonella rattaustraliani</name>
    <dbReference type="NCBI Taxonomy" id="481139"/>
    <lineage>
        <taxon>Bacteria</taxon>
        <taxon>Pseudomonadati</taxon>
        <taxon>Pseudomonadota</taxon>
        <taxon>Alphaproteobacteria</taxon>
        <taxon>Hyphomicrobiales</taxon>
        <taxon>Bartonellaceae</taxon>
        <taxon>Bartonella</taxon>
    </lineage>
</organism>